<evidence type="ECO:0000313" key="2">
    <source>
        <dbReference type="Proteomes" id="UP000800041"/>
    </source>
</evidence>
<reference evidence="1" key="1">
    <citation type="journal article" date="2020" name="Stud. Mycol.">
        <title>101 Dothideomycetes genomes: a test case for predicting lifestyles and emergence of pathogens.</title>
        <authorList>
            <person name="Haridas S."/>
            <person name="Albert R."/>
            <person name="Binder M."/>
            <person name="Bloem J."/>
            <person name="Labutti K."/>
            <person name="Salamov A."/>
            <person name="Andreopoulos B."/>
            <person name="Baker S."/>
            <person name="Barry K."/>
            <person name="Bills G."/>
            <person name="Bluhm B."/>
            <person name="Cannon C."/>
            <person name="Castanera R."/>
            <person name="Culley D."/>
            <person name="Daum C."/>
            <person name="Ezra D."/>
            <person name="Gonzalez J."/>
            <person name="Henrissat B."/>
            <person name="Kuo A."/>
            <person name="Liang C."/>
            <person name="Lipzen A."/>
            <person name="Lutzoni F."/>
            <person name="Magnuson J."/>
            <person name="Mondo S."/>
            <person name="Nolan M."/>
            <person name="Ohm R."/>
            <person name="Pangilinan J."/>
            <person name="Park H.-J."/>
            <person name="Ramirez L."/>
            <person name="Alfaro M."/>
            <person name="Sun H."/>
            <person name="Tritt A."/>
            <person name="Yoshinaga Y."/>
            <person name="Zwiers L.-H."/>
            <person name="Turgeon B."/>
            <person name="Goodwin S."/>
            <person name="Spatafora J."/>
            <person name="Crous P."/>
            <person name="Grigoriev I."/>
        </authorList>
    </citation>
    <scope>NUCLEOTIDE SEQUENCE</scope>
    <source>
        <strain evidence="1">CBS 113979</strain>
    </source>
</reference>
<organism evidence="1 2">
    <name type="scientific">Aulographum hederae CBS 113979</name>
    <dbReference type="NCBI Taxonomy" id="1176131"/>
    <lineage>
        <taxon>Eukaryota</taxon>
        <taxon>Fungi</taxon>
        <taxon>Dikarya</taxon>
        <taxon>Ascomycota</taxon>
        <taxon>Pezizomycotina</taxon>
        <taxon>Dothideomycetes</taxon>
        <taxon>Pleosporomycetidae</taxon>
        <taxon>Aulographales</taxon>
        <taxon>Aulographaceae</taxon>
    </lineage>
</organism>
<protein>
    <submittedName>
        <fullName evidence="1">Uncharacterized protein</fullName>
    </submittedName>
</protein>
<accession>A0A6G1GWR8</accession>
<proteinExistence type="predicted"/>
<dbReference type="AlphaFoldDB" id="A0A6G1GWR8"/>
<evidence type="ECO:0000313" key="1">
    <source>
        <dbReference type="EMBL" id="KAF1985254.1"/>
    </source>
</evidence>
<name>A0A6G1GWR8_9PEZI</name>
<keyword evidence="2" id="KW-1185">Reference proteome</keyword>
<dbReference type="Proteomes" id="UP000800041">
    <property type="component" value="Unassembled WGS sequence"/>
</dbReference>
<sequence length="129" mass="14337">MAVNQFFRTELTGLLHEKVDHFLPFHIDTNNSRTVGGFCPLGVGFSMAPNDRRLTIDLSPWLATINPFAAQSLESVTISSARHYCVYTSTAYSKATKNIRFGLTRLGLSVRYLARACPKLQTLGLDVDL</sequence>
<gene>
    <name evidence="1" type="ORF">K402DRAFT_394950</name>
</gene>
<dbReference type="EMBL" id="ML977163">
    <property type="protein sequence ID" value="KAF1985254.1"/>
    <property type="molecule type" value="Genomic_DNA"/>
</dbReference>